<sequence length="159" mass="18108">MSNPKRKDRKARLLIPTLCGQPFMIWPANNHQQLPQNPIQYHHPNFPFQNQQNQNLKPNIHKNKKMKPPKPVATTCNSSRAYSPPNSYMTTSHENDSPDTSNTSHILDILPKSFNIERFTPVTDYLKTIPPDYVPKDFGIIGKGMMPSISFINGTIVVI</sequence>
<evidence type="ECO:0000313" key="2">
    <source>
        <dbReference type="EMBL" id="OHS98587.1"/>
    </source>
</evidence>
<gene>
    <name evidence="2" type="ORF">TRFO_35015</name>
</gene>
<dbReference type="AlphaFoldDB" id="A0A1J4JM03"/>
<dbReference type="EMBL" id="MLAK01001048">
    <property type="protein sequence ID" value="OHS98587.1"/>
    <property type="molecule type" value="Genomic_DNA"/>
</dbReference>
<organism evidence="2 3">
    <name type="scientific">Tritrichomonas foetus</name>
    <dbReference type="NCBI Taxonomy" id="1144522"/>
    <lineage>
        <taxon>Eukaryota</taxon>
        <taxon>Metamonada</taxon>
        <taxon>Parabasalia</taxon>
        <taxon>Tritrichomonadida</taxon>
        <taxon>Tritrichomonadidae</taxon>
        <taxon>Tritrichomonas</taxon>
    </lineage>
</organism>
<feature type="region of interest" description="Disordered" evidence="1">
    <location>
        <begin position="61"/>
        <end position="102"/>
    </location>
</feature>
<accession>A0A1J4JM03</accession>
<protein>
    <submittedName>
        <fullName evidence="2">Uncharacterized protein</fullName>
    </submittedName>
</protein>
<dbReference type="RefSeq" id="XP_068351724.1">
    <property type="nucleotide sequence ID" value="XM_068510003.1"/>
</dbReference>
<dbReference type="Proteomes" id="UP000179807">
    <property type="component" value="Unassembled WGS sequence"/>
</dbReference>
<reference evidence="2" key="1">
    <citation type="submission" date="2016-10" db="EMBL/GenBank/DDBJ databases">
        <authorList>
            <person name="Benchimol M."/>
            <person name="Almeida L.G."/>
            <person name="Vasconcelos A.T."/>
            <person name="Perreira-Neves A."/>
            <person name="Rosa I.A."/>
            <person name="Tasca T."/>
            <person name="Bogo M.R."/>
            <person name="de Souza W."/>
        </authorList>
    </citation>
    <scope>NUCLEOTIDE SEQUENCE [LARGE SCALE GENOMIC DNA]</scope>
    <source>
        <strain evidence="2">K</strain>
    </source>
</reference>
<evidence type="ECO:0000313" key="3">
    <source>
        <dbReference type="Proteomes" id="UP000179807"/>
    </source>
</evidence>
<dbReference type="GeneID" id="94844707"/>
<name>A0A1J4JM03_9EUKA</name>
<dbReference type="VEuPathDB" id="TrichDB:TRFO_35015"/>
<keyword evidence="3" id="KW-1185">Reference proteome</keyword>
<evidence type="ECO:0000256" key="1">
    <source>
        <dbReference type="SAM" id="MobiDB-lite"/>
    </source>
</evidence>
<proteinExistence type="predicted"/>
<comment type="caution">
    <text evidence="2">The sequence shown here is derived from an EMBL/GenBank/DDBJ whole genome shotgun (WGS) entry which is preliminary data.</text>
</comment>
<feature type="compositionally biased region" description="Polar residues" evidence="1">
    <location>
        <begin position="74"/>
        <end position="102"/>
    </location>
</feature>